<dbReference type="PANTHER" id="PTHR33653:SF1">
    <property type="entry name" value="RIBONUCLEASE VAPC2"/>
    <property type="match status" value="1"/>
</dbReference>
<evidence type="ECO:0000256" key="2">
    <source>
        <dbReference type="ARBA" id="ARBA00022649"/>
    </source>
</evidence>
<dbReference type="PANTHER" id="PTHR33653">
    <property type="entry name" value="RIBONUCLEASE VAPC2"/>
    <property type="match status" value="1"/>
</dbReference>
<dbReference type="InterPro" id="IPR050556">
    <property type="entry name" value="Type_II_TA_system_RNase"/>
</dbReference>
<keyword evidence="8" id="KW-0800">Toxin</keyword>
<evidence type="ECO:0000256" key="8">
    <source>
        <dbReference type="HAMAP-Rule" id="MF_00265"/>
    </source>
</evidence>
<keyword evidence="4 8" id="KW-0479">Metal-binding</keyword>
<feature type="domain" description="PIN" evidence="9">
    <location>
        <begin position="3"/>
        <end position="115"/>
    </location>
</feature>
<name>A0A4Q6XUV7_9SPHN</name>
<evidence type="ECO:0000313" key="10">
    <source>
        <dbReference type="EMBL" id="RZF63751.1"/>
    </source>
</evidence>
<dbReference type="SUPFAM" id="SSF88723">
    <property type="entry name" value="PIN domain-like"/>
    <property type="match status" value="1"/>
</dbReference>
<keyword evidence="5 8" id="KW-0378">Hydrolase</keyword>
<protein>
    <recommendedName>
        <fullName evidence="8">Ribonuclease VapC</fullName>
        <shortName evidence="8">RNase VapC</shortName>
        <ecNumber evidence="8">3.1.-.-</ecNumber>
    </recommendedName>
    <alternativeName>
        <fullName evidence="8">Toxin VapC</fullName>
    </alternativeName>
</protein>
<proteinExistence type="inferred from homology"/>
<dbReference type="InterPro" id="IPR022907">
    <property type="entry name" value="VapC_family"/>
</dbReference>
<dbReference type="EC" id="3.1.-.-" evidence="8"/>
<reference evidence="10 11" key="1">
    <citation type="submission" date="2019-02" db="EMBL/GenBank/DDBJ databases">
        <authorList>
            <person name="Li Y."/>
        </authorList>
    </citation>
    <scope>NUCLEOTIDE SEQUENCE [LARGE SCALE GENOMIC DNA]</scope>
    <source>
        <strain evidence="10 11">3-7</strain>
    </source>
</reference>
<dbReference type="HAMAP" id="MF_00265">
    <property type="entry name" value="VapC_Nob1"/>
    <property type="match status" value="1"/>
</dbReference>
<dbReference type="InterPro" id="IPR029060">
    <property type="entry name" value="PIN-like_dom_sf"/>
</dbReference>
<dbReference type="RefSeq" id="WP_130158849.1">
    <property type="nucleotide sequence ID" value="NZ_SGIS01000022.1"/>
</dbReference>
<dbReference type="InterPro" id="IPR002716">
    <property type="entry name" value="PIN_dom"/>
</dbReference>
<organism evidence="10 11">
    <name type="scientific">Sphingomonas populi</name>
    <dbReference type="NCBI Taxonomy" id="2484750"/>
    <lineage>
        <taxon>Bacteria</taxon>
        <taxon>Pseudomonadati</taxon>
        <taxon>Pseudomonadota</taxon>
        <taxon>Alphaproteobacteria</taxon>
        <taxon>Sphingomonadales</taxon>
        <taxon>Sphingomonadaceae</taxon>
        <taxon>Sphingomonas</taxon>
    </lineage>
</organism>
<comment type="similarity">
    <text evidence="7 8">Belongs to the PINc/VapC protein family.</text>
</comment>
<keyword evidence="2 8" id="KW-1277">Toxin-antitoxin system</keyword>
<feature type="binding site" evidence="8">
    <location>
        <position position="6"/>
    </location>
    <ligand>
        <name>Mg(2+)</name>
        <dbReference type="ChEBI" id="CHEBI:18420"/>
    </ligand>
</feature>
<evidence type="ECO:0000256" key="5">
    <source>
        <dbReference type="ARBA" id="ARBA00022801"/>
    </source>
</evidence>
<accession>A0A4Q6XUV7</accession>
<feature type="binding site" evidence="8">
    <location>
        <position position="89"/>
    </location>
    <ligand>
        <name>Mg(2+)</name>
        <dbReference type="ChEBI" id="CHEBI:18420"/>
    </ligand>
</feature>
<keyword evidence="6 8" id="KW-0460">Magnesium</keyword>
<dbReference type="OrthoDB" id="9796690at2"/>
<dbReference type="GO" id="GO:0016787">
    <property type="term" value="F:hydrolase activity"/>
    <property type="evidence" value="ECO:0007669"/>
    <property type="project" value="UniProtKB-KW"/>
</dbReference>
<dbReference type="Proteomes" id="UP000292085">
    <property type="component" value="Unassembled WGS sequence"/>
</dbReference>
<evidence type="ECO:0000256" key="1">
    <source>
        <dbReference type="ARBA" id="ARBA00001946"/>
    </source>
</evidence>
<dbReference type="GO" id="GO:0004540">
    <property type="term" value="F:RNA nuclease activity"/>
    <property type="evidence" value="ECO:0007669"/>
    <property type="project" value="InterPro"/>
</dbReference>
<comment type="caution">
    <text evidence="10">The sequence shown here is derived from an EMBL/GenBank/DDBJ whole genome shotgun (WGS) entry which is preliminary data.</text>
</comment>
<evidence type="ECO:0000256" key="7">
    <source>
        <dbReference type="ARBA" id="ARBA00038093"/>
    </source>
</evidence>
<dbReference type="GO" id="GO:0090729">
    <property type="term" value="F:toxin activity"/>
    <property type="evidence" value="ECO:0007669"/>
    <property type="project" value="UniProtKB-KW"/>
</dbReference>
<gene>
    <name evidence="8" type="primary">vapC</name>
    <name evidence="10" type="ORF">EWE75_14650</name>
</gene>
<evidence type="ECO:0000256" key="4">
    <source>
        <dbReference type="ARBA" id="ARBA00022723"/>
    </source>
</evidence>
<dbReference type="EMBL" id="SGIS01000022">
    <property type="protein sequence ID" value="RZF63751.1"/>
    <property type="molecule type" value="Genomic_DNA"/>
</dbReference>
<evidence type="ECO:0000313" key="11">
    <source>
        <dbReference type="Proteomes" id="UP000292085"/>
    </source>
</evidence>
<evidence type="ECO:0000256" key="3">
    <source>
        <dbReference type="ARBA" id="ARBA00022722"/>
    </source>
</evidence>
<dbReference type="CDD" id="cd18736">
    <property type="entry name" value="PIN_CcVapC1-like"/>
    <property type="match status" value="1"/>
</dbReference>
<dbReference type="GO" id="GO:0000287">
    <property type="term" value="F:magnesium ion binding"/>
    <property type="evidence" value="ECO:0007669"/>
    <property type="project" value="UniProtKB-UniRule"/>
</dbReference>
<sequence length="124" mass="13391">MKYLLDANTVIVLLSGPHPVLAERVRRCDEGDLGVSAIVFAEVALGSTKGRPPPMGALDAFLRDVALVPFDETAARAYATLPFRRASFDRLIAAHALSLGLTLVTANERDFMDVPGLVVENWAK</sequence>
<keyword evidence="11" id="KW-1185">Reference proteome</keyword>
<keyword evidence="3 8" id="KW-0540">Nuclease</keyword>
<evidence type="ECO:0000256" key="6">
    <source>
        <dbReference type="ARBA" id="ARBA00022842"/>
    </source>
</evidence>
<comment type="function">
    <text evidence="8">Toxic component of a toxin-antitoxin (TA) system. An RNase.</text>
</comment>
<evidence type="ECO:0000259" key="9">
    <source>
        <dbReference type="Pfam" id="PF01850"/>
    </source>
</evidence>
<dbReference type="Gene3D" id="3.40.50.1010">
    <property type="entry name" value="5'-nuclease"/>
    <property type="match status" value="1"/>
</dbReference>
<comment type="cofactor">
    <cofactor evidence="1 8">
        <name>Mg(2+)</name>
        <dbReference type="ChEBI" id="CHEBI:18420"/>
    </cofactor>
</comment>
<dbReference type="AlphaFoldDB" id="A0A4Q6XUV7"/>
<dbReference type="Pfam" id="PF01850">
    <property type="entry name" value="PIN"/>
    <property type="match status" value="1"/>
</dbReference>